<name>A0A9W8GB58_9FUNG</name>
<dbReference type="Pfam" id="PF17900">
    <property type="entry name" value="Peptidase_M1_N"/>
    <property type="match status" value="1"/>
</dbReference>
<protein>
    <submittedName>
        <fullName evidence="2">Leucyl aminopeptidase yscIV</fullName>
        <ecNumber evidence="2">3.3.2.6</ecNumber>
    </submittedName>
</protein>
<keyword evidence="2" id="KW-0645">Protease</keyword>
<dbReference type="OrthoDB" id="79562at2759"/>
<dbReference type="InterPro" id="IPR045357">
    <property type="entry name" value="Aminopeptidase_N-like_N"/>
</dbReference>
<evidence type="ECO:0000313" key="2">
    <source>
        <dbReference type="EMBL" id="KAJ2678675.1"/>
    </source>
</evidence>
<dbReference type="InterPro" id="IPR042097">
    <property type="entry name" value="Aminopeptidase_N-like_N_sf"/>
</dbReference>
<gene>
    <name evidence="2" type="primary">LAP2_2</name>
    <name evidence="2" type="ORF">IWW39_006516</name>
</gene>
<dbReference type="InterPro" id="IPR034015">
    <property type="entry name" value="M1_LTA4H"/>
</dbReference>
<feature type="non-terminal residue" evidence="2">
    <location>
        <position position="206"/>
    </location>
</feature>
<reference evidence="2" key="1">
    <citation type="submission" date="2022-07" db="EMBL/GenBank/DDBJ databases">
        <title>Phylogenomic reconstructions and comparative analyses of Kickxellomycotina fungi.</title>
        <authorList>
            <person name="Reynolds N.K."/>
            <person name="Stajich J.E."/>
            <person name="Barry K."/>
            <person name="Grigoriev I.V."/>
            <person name="Crous P."/>
            <person name="Smith M.E."/>
        </authorList>
    </citation>
    <scope>NUCLEOTIDE SEQUENCE</scope>
    <source>
        <strain evidence="2">CBS 109367</strain>
    </source>
</reference>
<dbReference type="SUPFAM" id="SSF63737">
    <property type="entry name" value="Leukotriene A4 hydrolase N-terminal domain"/>
    <property type="match status" value="1"/>
</dbReference>
<dbReference type="PRINTS" id="PR00756">
    <property type="entry name" value="ALADIPTASE"/>
</dbReference>
<dbReference type="GO" id="GO:0004177">
    <property type="term" value="F:aminopeptidase activity"/>
    <property type="evidence" value="ECO:0007669"/>
    <property type="project" value="UniProtKB-KW"/>
</dbReference>
<dbReference type="FunFam" id="2.60.40.1730:FF:000004">
    <property type="entry name" value="Leukotriene A(4) hydrolase"/>
    <property type="match status" value="1"/>
</dbReference>
<dbReference type="EC" id="3.3.2.6" evidence="2"/>
<evidence type="ECO:0000259" key="1">
    <source>
        <dbReference type="Pfam" id="PF17900"/>
    </source>
</evidence>
<dbReference type="GO" id="GO:0006508">
    <property type="term" value="P:proteolysis"/>
    <property type="evidence" value="ECO:0007669"/>
    <property type="project" value="InterPro"/>
</dbReference>
<keyword evidence="3" id="KW-1185">Reference proteome</keyword>
<dbReference type="EMBL" id="JANBTX010000880">
    <property type="protein sequence ID" value="KAJ2678675.1"/>
    <property type="molecule type" value="Genomic_DNA"/>
</dbReference>
<dbReference type="InterPro" id="IPR001930">
    <property type="entry name" value="Peptidase_M1"/>
</dbReference>
<dbReference type="PANTHER" id="PTHR45726">
    <property type="entry name" value="LEUKOTRIENE A-4 HYDROLASE"/>
    <property type="match status" value="1"/>
</dbReference>
<sequence length="206" mass="22128">MFEVDPNSQSNLDVVATEHVHLELAVDFATQQLSGVATLELLVVAQTLEVVLDTAHLSVKRASLLGDDGESSALPIDISTQHAIYGTALRLALPRAASKGDKIKIAIEYATTKKGGAIQFLTPEQTLGKKHPYLFTQCEEIHARSLFPCQDSPSVKIAYSANIRVPNPLTALMSAISTGSRVDGDHTVFSFEQATTIPSYLVALVV</sequence>
<evidence type="ECO:0000313" key="3">
    <source>
        <dbReference type="Proteomes" id="UP001151516"/>
    </source>
</evidence>
<dbReference type="GO" id="GO:0004463">
    <property type="term" value="F:leukotriene-A4 hydrolase activity"/>
    <property type="evidence" value="ECO:0007669"/>
    <property type="project" value="UniProtKB-EC"/>
</dbReference>
<keyword evidence="2" id="KW-0031">Aminopeptidase</keyword>
<dbReference type="Gene3D" id="2.60.40.1730">
    <property type="entry name" value="tricorn interacting facor f3 domain"/>
    <property type="match status" value="1"/>
</dbReference>
<organism evidence="2 3">
    <name type="scientific">Coemansia spiralis</name>
    <dbReference type="NCBI Taxonomy" id="417178"/>
    <lineage>
        <taxon>Eukaryota</taxon>
        <taxon>Fungi</taxon>
        <taxon>Fungi incertae sedis</taxon>
        <taxon>Zoopagomycota</taxon>
        <taxon>Kickxellomycotina</taxon>
        <taxon>Kickxellomycetes</taxon>
        <taxon>Kickxellales</taxon>
        <taxon>Kickxellaceae</taxon>
        <taxon>Coemansia</taxon>
    </lineage>
</organism>
<comment type="caution">
    <text evidence="2">The sequence shown here is derived from an EMBL/GenBank/DDBJ whole genome shotgun (WGS) entry which is preliminary data.</text>
</comment>
<accession>A0A9W8GB58</accession>
<feature type="domain" description="Aminopeptidase N-like N-terminal" evidence="1">
    <location>
        <begin position="17"/>
        <end position="201"/>
    </location>
</feature>
<keyword evidence="2" id="KW-0378">Hydrolase</keyword>
<dbReference type="AlphaFoldDB" id="A0A9W8GB58"/>
<proteinExistence type="predicted"/>
<dbReference type="PANTHER" id="PTHR45726:SF3">
    <property type="entry name" value="LEUKOTRIENE A-4 HYDROLASE"/>
    <property type="match status" value="1"/>
</dbReference>
<dbReference type="Proteomes" id="UP001151516">
    <property type="component" value="Unassembled WGS sequence"/>
</dbReference>
<dbReference type="GO" id="GO:0005829">
    <property type="term" value="C:cytosol"/>
    <property type="evidence" value="ECO:0007669"/>
    <property type="project" value="TreeGrafter"/>
</dbReference>